<dbReference type="OrthoDB" id="1522724at2"/>
<evidence type="ECO:0000256" key="2">
    <source>
        <dbReference type="ARBA" id="ARBA00005236"/>
    </source>
</evidence>
<feature type="transmembrane region" description="Helical" evidence="7">
    <location>
        <begin position="368"/>
        <end position="389"/>
    </location>
</feature>
<keyword evidence="11" id="KW-1185">Reference proteome</keyword>
<dbReference type="RefSeq" id="WP_072781922.1">
    <property type="nucleotide sequence ID" value="NZ_CP045292.1"/>
</dbReference>
<dbReference type="InterPro" id="IPR025857">
    <property type="entry name" value="MacB_PCD"/>
</dbReference>
<dbReference type="GO" id="GO:0044874">
    <property type="term" value="P:lipoprotein localization to outer membrane"/>
    <property type="evidence" value="ECO:0007669"/>
    <property type="project" value="TreeGrafter"/>
</dbReference>
<keyword evidence="4 7" id="KW-0812">Transmembrane</keyword>
<dbReference type="PANTHER" id="PTHR30489:SF0">
    <property type="entry name" value="LIPOPROTEIN-RELEASING SYSTEM TRANSMEMBRANE PROTEIN LOLE"/>
    <property type="match status" value="1"/>
</dbReference>
<reference evidence="10 11" key="1">
    <citation type="submission" date="2016-11" db="EMBL/GenBank/DDBJ databases">
        <authorList>
            <person name="Jaros S."/>
            <person name="Januszkiewicz K."/>
            <person name="Wedrychowicz H."/>
        </authorList>
    </citation>
    <scope>NUCLEOTIDE SEQUENCE [LARGE SCALE GENOMIC DNA]</scope>
    <source>
        <strain evidence="10 11">DSM 22807</strain>
    </source>
</reference>
<dbReference type="Pfam" id="PF02687">
    <property type="entry name" value="FtsX"/>
    <property type="match status" value="1"/>
</dbReference>
<dbReference type="Pfam" id="PF12704">
    <property type="entry name" value="MacB_PCD"/>
    <property type="match status" value="1"/>
</dbReference>
<dbReference type="STRING" id="683124.SAMN05444337_0792"/>
<evidence type="ECO:0000259" key="8">
    <source>
        <dbReference type="Pfam" id="PF02687"/>
    </source>
</evidence>
<name>A0A1M6DZ81_9FLAO</name>
<dbReference type="PANTHER" id="PTHR30489">
    <property type="entry name" value="LIPOPROTEIN-RELEASING SYSTEM TRANSMEMBRANE PROTEIN LOLE"/>
    <property type="match status" value="1"/>
</dbReference>
<evidence type="ECO:0000256" key="4">
    <source>
        <dbReference type="ARBA" id="ARBA00022692"/>
    </source>
</evidence>
<organism evidence="10 11">
    <name type="scientific">Flavobacterium haoranii</name>
    <dbReference type="NCBI Taxonomy" id="683124"/>
    <lineage>
        <taxon>Bacteria</taxon>
        <taxon>Pseudomonadati</taxon>
        <taxon>Bacteroidota</taxon>
        <taxon>Flavobacteriia</taxon>
        <taxon>Flavobacteriales</taxon>
        <taxon>Flavobacteriaceae</taxon>
        <taxon>Flavobacterium</taxon>
    </lineage>
</organism>
<proteinExistence type="inferred from homology"/>
<dbReference type="Proteomes" id="UP000184232">
    <property type="component" value="Unassembled WGS sequence"/>
</dbReference>
<evidence type="ECO:0000259" key="9">
    <source>
        <dbReference type="Pfam" id="PF12704"/>
    </source>
</evidence>
<keyword evidence="6 7" id="KW-0472">Membrane</keyword>
<sequence length="399" mass="44740">MNFSLYIAKRYAISFSKNSAINIITMIASLGVIAGTMALFVVLSVFSGLRDFSLSFTNAIDPDFVITPKTGKSIFISNEQLYQLNKINSLESYSKIIEERVLFFYNDKELVGYIKGVDEKYNNVTDIENHLYVGNWLHPNSNEVVVGSEISRKLGLGLFDYTNSLKVYSPKAGKGLIENEEDAFLTAPLNTVGIYNVSEDLDAKYIFCNLELAEQLVKFQPNQVTGIEFKLKPNSDEDAFRNQLQTIFQNDIEIKNRIQINDSLYKMLNTENIAVYLIFTLVIIIALFNLIGALIMMIIEKKSNLKTLNSLGLGIKEIRKIFLAQGLLLTIFGSVIGIILGIILVVLQQKLNLIMITPTLPYPIKFELKNLLIVALTISILGYLASLTASKSITKKLIE</sequence>
<feature type="transmembrane region" description="Helical" evidence="7">
    <location>
        <begin position="21"/>
        <end position="46"/>
    </location>
</feature>
<dbReference type="InterPro" id="IPR051447">
    <property type="entry name" value="Lipoprotein-release_system"/>
</dbReference>
<evidence type="ECO:0000256" key="5">
    <source>
        <dbReference type="ARBA" id="ARBA00022989"/>
    </source>
</evidence>
<dbReference type="EMBL" id="FQZH01000001">
    <property type="protein sequence ID" value="SHI78574.1"/>
    <property type="molecule type" value="Genomic_DNA"/>
</dbReference>
<evidence type="ECO:0000256" key="6">
    <source>
        <dbReference type="ARBA" id="ARBA00023136"/>
    </source>
</evidence>
<evidence type="ECO:0000256" key="1">
    <source>
        <dbReference type="ARBA" id="ARBA00004651"/>
    </source>
</evidence>
<gene>
    <name evidence="10" type="ORF">SAMN05444337_0792</name>
</gene>
<comment type="subcellular location">
    <subcellularLocation>
        <location evidence="1">Cell membrane</location>
        <topology evidence="1">Multi-pass membrane protein</topology>
    </subcellularLocation>
</comment>
<evidence type="ECO:0000313" key="10">
    <source>
        <dbReference type="EMBL" id="SHI78574.1"/>
    </source>
</evidence>
<accession>A0A1M6DZ81</accession>
<evidence type="ECO:0000256" key="3">
    <source>
        <dbReference type="ARBA" id="ARBA00022475"/>
    </source>
</evidence>
<evidence type="ECO:0000256" key="7">
    <source>
        <dbReference type="SAM" id="Phobius"/>
    </source>
</evidence>
<feature type="transmembrane region" description="Helical" evidence="7">
    <location>
        <begin position="321"/>
        <end position="348"/>
    </location>
</feature>
<protein>
    <submittedName>
        <fullName evidence="10">Lipoprotein-releasing system permease protein</fullName>
    </submittedName>
</protein>
<feature type="domain" description="MacB-like periplasmic core" evidence="9">
    <location>
        <begin position="25"/>
        <end position="246"/>
    </location>
</feature>
<dbReference type="InterPro" id="IPR003838">
    <property type="entry name" value="ABC3_permease_C"/>
</dbReference>
<keyword evidence="3" id="KW-1003">Cell membrane</keyword>
<dbReference type="AlphaFoldDB" id="A0A1M6DZ81"/>
<keyword evidence="5 7" id="KW-1133">Transmembrane helix</keyword>
<dbReference type="GO" id="GO:0098797">
    <property type="term" value="C:plasma membrane protein complex"/>
    <property type="evidence" value="ECO:0007669"/>
    <property type="project" value="TreeGrafter"/>
</dbReference>
<feature type="domain" description="ABC3 transporter permease C-terminal" evidence="8">
    <location>
        <begin position="277"/>
        <end position="396"/>
    </location>
</feature>
<keyword evidence="10" id="KW-0449">Lipoprotein</keyword>
<feature type="transmembrane region" description="Helical" evidence="7">
    <location>
        <begin position="273"/>
        <end position="300"/>
    </location>
</feature>
<comment type="similarity">
    <text evidence="2">Belongs to the ABC-4 integral membrane protein family. LolC/E subfamily.</text>
</comment>
<evidence type="ECO:0000313" key="11">
    <source>
        <dbReference type="Proteomes" id="UP000184232"/>
    </source>
</evidence>